<feature type="non-terminal residue" evidence="4">
    <location>
        <position position="1"/>
    </location>
</feature>
<gene>
    <name evidence="4" type="ORF">FKW44_023600</name>
</gene>
<feature type="non-terminal residue" evidence="4">
    <location>
        <position position="119"/>
    </location>
</feature>
<protein>
    <recommendedName>
        <fullName evidence="2">Fumarylacetoacetase</fullName>
        <ecNumber evidence="2">3.7.1.2</ecNumber>
    </recommendedName>
    <alternativeName>
        <fullName evidence="2">Fumarylacetoacetate hydrolase</fullName>
    </alternativeName>
</protein>
<dbReference type="GO" id="GO:0046872">
    <property type="term" value="F:metal ion binding"/>
    <property type="evidence" value="ECO:0007669"/>
    <property type="project" value="UniProtKB-UniRule"/>
</dbReference>
<dbReference type="AlphaFoldDB" id="A0A7T8JUD9"/>
<dbReference type="InterPro" id="IPR015377">
    <property type="entry name" value="Fumarylacetoacetase_N"/>
</dbReference>
<dbReference type="UniPathway" id="UPA00139">
    <property type="reaction ID" value="UER00341"/>
</dbReference>
<keyword evidence="1 2" id="KW-0479">Metal-binding</keyword>
<dbReference type="InterPro" id="IPR005959">
    <property type="entry name" value="Fumarylacetoacetase"/>
</dbReference>
<feature type="domain" description="Fumarylacetoacetase N-terminal" evidence="3">
    <location>
        <begin position="31"/>
        <end position="117"/>
    </location>
</feature>
<dbReference type="OrthoDB" id="9971669at2759"/>
<dbReference type="Pfam" id="PF09298">
    <property type="entry name" value="FAA_hydrolase_N"/>
    <property type="match status" value="1"/>
</dbReference>
<organism evidence="4 5">
    <name type="scientific">Caligus rogercresseyi</name>
    <name type="common">Sea louse</name>
    <dbReference type="NCBI Taxonomy" id="217165"/>
    <lineage>
        <taxon>Eukaryota</taxon>
        <taxon>Metazoa</taxon>
        <taxon>Ecdysozoa</taxon>
        <taxon>Arthropoda</taxon>
        <taxon>Crustacea</taxon>
        <taxon>Multicrustacea</taxon>
        <taxon>Hexanauplia</taxon>
        <taxon>Copepoda</taxon>
        <taxon>Siphonostomatoida</taxon>
        <taxon>Caligidae</taxon>
        <taxon>Caligus</taxon>
    </lineage>
</organism>
<keyword evidence="2" id="KW-0460">Magnesium</keyword>
<dbReference type="SUPFAM" id="SSF63433">
    <property type="entry name" value="Fumarylacetoacetate hydrolase, FAH, N-terminal domain"/>
    <property type="match status" value="1"/>
</dbReference>
<comment type="pathway">
    <text evidence="2">Amino-acid degradation; L-phenylalanine degradation; acetoacetate and fumarate from L-phenylalanine: step 6/6.</text>
</comment>
<name>A0A7T8JUD9_CALRO</name>
<dbReference type="Proteomes" id="UP000595437">
    <property type="component" value="Chromosome 18"/>
</dbReference>
<dbReference type="GO" id="GO:1902000">
    <property type="term" value="P:homogentisate catabolic process"/>
    <property type="evidence" value="ECO:0007669"/>
    <property type="project" value="TreeGrafter"/>
</dbReference>
<dbReference type="PANTHER" id="PTHR43069">
    <property type="entry name" value="FUMARYLACETOACETASE"/>
    <property type="match status" value="1"/>
</dbReference>
<dbReference type="EMBL" id="CP045907">
    <property type="protein sequence ID" value="QQP35393.1"/>
    <property type="molecule type" value="Genomic_DNA"/>
</dbReference>
<dbReference type="PANTHER" id="PTHR43069:SF2">
    <property type="entry name" value="FUMARYLACETOACETASE"/>
    <property type="match status" value="1"/>
</dbReference>
<dbReference type="GO" id="GO:0006572">
    <property type="term" value="P:L-tyrosine catabolic process"/>
    <property type="evidence" value="ECO:0007669"/>
    <property type="project" value="UniProtKB-UniRule"/>
</dbReference>
<keyword evidence="5" id="KW-1185">Reference proteome</keyword>
<evidence type="ECO:0000313" key="4">
    <source>
        <dbReference type="EMBL" id="QQP35393.1"/>
    </source>
</evidence>
<evidence type="ECO:0000256" key="1">
    <source>
        <dbReference type="ARBA" id="ARBA00022723"/>
    </source>
</evidence>
<accession>A0A7T8JUD9</accession>
<keyword evidence="2" id="KW-0828">Tyrosine catabolism</keyword>
<sequence>ISFSPRFEPLTDLTKMSSFVQVDKESHFSYQNLPYGIFSTASDGRKRIGVAIGGFVLDLSRLWSRFKERSGEAESLNALMGLSPEHWSETRTTVKALLSTDDPISVKNEREAFLLPMEG</sequence>
<comment type="cofactor">
    <cofactor evidence="2">
        <name>Mg(2+)</name>
        <dbReference type="ChEBI" id="CHEBI:18420"/>
    </cofactor>
    <cofactor evidence="2">
        <name>Ca(2+)</name>
        <dbReference type="ChEBI" id="CHEBI:29108"/>
    </cofactor>
</comment>
<comment type="similarity">
    <text evidence="2">Belongs to the FAH family.</text>
</comment>
<keyword evidence="2" id="KW-0378">Hydrolase</keyword>
<proteinExistence type="inferred from homology"/>
<dbReference type="Gene3D" id="2.30.30.230">
    <property type="entry name" value="Fumarylacetoacetase, N-terminal domain"/>
    <property type="match status" value="1"/>
</dbReference>
<keyword evidence="2" id="KW-0106">Calcium</keyword>
<keyword evidence="2" id="KW-0585">Phenylalanine catabolism</keyword>
<evidence type="ECO:0000256" key="2">
    <source>
        <dbReference type="RuleBase" id="RU366008"/>
    </source>
</evidence>
<dbReference type="EC" id="3.7.1.2" evidence="2"/>
<comment type="catalytic activity">
    <reaction evidence="2">
        <text>4-fumarylacetoacetate + H2O = acetoacetate + fumarate + H(+)</text>
        <dbReference type="Rhea" id="RHEA:10244"/>
        <dbReference type="ChEBI" id="CHEBI:13705"/>
        <dbReference type="ChEBI" id="CHEBI:15377"/>
        <dbReference type="ChEBI" id="CHEBI:15378"/>
        <dbReference type="ChEBI" id="CHEBI:18034"/>
        <dbReference type="ChEBI" id="CHEBI:29806"/>
        <dbReference type="EC" id="3.7.1.2"/>
    </reaction>
</comment>
<dbReference type="GO" id="GO:0004334">
    <property type="term" value="F:fumarylacetoacetase activity"/>
    <property type="evidence" value="ECO:0007669"/>
    <property type="project" value="UniProtKB-UniRule"/>
</dbReference>
<reference evidence="5" key="1">
    <citation type="submission" date="2021-01" db="EMBL/GenBank/DDBJ databases">
        <title>Caligus Genome Assembly.</title>
        <authorList>
            <person name="Gallardo-Escarate C."/>
        </authorList>
    </citation>
    <scope>NUCLEOTIDE SEQUENCE [LARGE SCALE GENOMIC DNA]</scope>
</reference>
<dbReference type="InterPro" id="IPR036462">
    <property type="entry name" value="Fumarylacetoacetase_N_sf"/>
</dbReference>
<evidence type="ECO:0000259" key="3">
    <source>
        <dbReference type="Pfam" id="PF09298"/>
    </source>
</evidence>
<evidence type="ECO:0000313" key="5">
    <source>
        <dbReference type="Proteomes" id="UP000595437"/>
    </source>
</evidence>
<dbReference type="GO" id="GO:0006559">
    <property type="term" value="P:L-phenylalanine catabolic process"/>
    <property type="evidence" value="ECO:0007669"/>
    <property type="project" value="UniProtKB-UniRule"/>
</dbReference>